<dbReference type="EMBL" id="KB096080">
    <property type="protein sequence ID" value="ESO08534.1"/>
    <property type="molecule type" value="Genomic_DNA"/>
</dbReference>
<keyword evidence="3" id="KW-1185">Reference proteome</keyword>
<dbReference type="RefSeq" id="XP_009013464.1">
    <property type="nucleotide sequence ID" value="XM_009015216.1"/>
</dbReference>
<protein>
    <submittedName>
        <fullName evidence="1 2">Uncharacterized protein</fullName>
    </submittedName>
</protein>
<dbReference type="KEGG" id="hro:HELRODRAFT_169397"/>
<evidence type="ECO:0000313" key="3">
    <source>
        <dbReference type="Proteomes" id="UP000015101"/>
    </source>
</evidence>
<dbReference type="AlphaFoldDB" id="T1F1W3"/>
<dbReference type="CTD" id="20202813"/>
<evidence type="ECO:0000313" key="2">
    <source>
        <dbReference type="EnsemblMetazoa" id="HelroP169397"/>
    </source>
</evidence>
<reference evidence="2" key="3">
    <citation type="submission" date="2015-06" db="UniProtKB">
        <authorList>
            <consortium name="EnsemblMetazoa"/>
        </authorList>
    </citation>
    <scope>IDENTIFICATION</scope>
</reference>
<evidence type="ECO:0000313" key="1">
    <source>
        <dbReference type="EMBL" id="ESO08534.1"/>
    </source>
</evidence>
<sequence length="125" mass="14416">MATPKRERKPNSLMNSVLSLSRKSIEHKELRETPLENRDIGAKPPITMHIDKRFATSYDKDEVKTSRKKLYHEIKGCHLEDQVKIGIAPPAPLLKTSSNPRYINARYEENKKSFLNIFGYSPSFT</sequence>
<gene>
    <name evidence="2" type="primary">20202813</name>
    <name evidence="1" type="ORF">HELRODRAFT_169397</name>
</gene>
<name>T1F1W3_HELRO</name>
<organism evidence="2 3">
    <name type="scientific">Helobdella robusta</name>
    <name type="common">Californian leech</name>
    <dbReference type="NCBI Taxonomy" id="6412"/>
    <lineage>
        <taxon>Eukaryota</taxon>
        <taxon>Metazoa</taxon>
        <taxon>Spiralia</taxon>
        <taxon>Lophotrochozoa</taxon>
        <taxon>Annelida</taxon>
        <taxon>Clitellata</taxon>
        <taxon>Hirudinea</taxon>
        <taxon>Rhynchobdellida</taxon>
        <taxon>Glossiphoniidae</taxon>
        <taxon>Helobdella</taxon>
    </lineage>
</organism>
<dbReference type="GeneID" id="20202813"/>
<proteinExistence type="predicted"/>
<reference evidence="3" key="1">
    <citation type="submission" date="2012-12" db="EMBL/GenBank/DDBJ databases">
        <authorList>
            <person name="Hellsten U."/>
            <person name="Grimwood J."/>
            <person name="Chapman J.A."/>
            <person name="Shapiro H."/>
            <person name="Aerts A."/>
            <person name="Otillar R.P."/>
            <person name="Terry A.Y."/>
            <person name="Boore J.L."/>
            <person name="Simakov O."/>
            <person name="Marletaz F."/>
            <person name="Cho S.-J."/>
            <person name="Edsinger-Gonzales E."/>
            <person name="Havlak P."/>
            <person name="Kuo D.-H."/>
            <person name="Larsson T."/>
            <person name="Lv J."/>
            <person name="Arendt D."/>
            <person name="Savage R."/>
            <person name="Osoegawa K."/>
            <person name="de Jong P."/>
            <person name="Lindberg D.R."/>
            <person name="Seaver E.C."/>
            <person name="Weisblat D.A."/>
            <person name="Putnam N.H."/>
            <person name="Grigoriev I.V."/>
            <person name="Rokhsar D.S."/>
        </authorList>
    </citation>
    <scope>NUCLEOTIDE SEQUENCE</scope>
</reference>
<dbReference type="EMBL" id="AMQM01003279">
    <property type="status" value="NOT_ANNOTATED_CDS"/>
    <property type="molecule type" value="Genomic_DNA"/>
</dbReference>
<reference evidence="1 3" key="2">
    <citation type="journal article" date="2013" name="Nature">
        <title>Insights into bilaterian evolution from three spiralian genomes.</title>
        <authorList>
            <person name="Simakov O."/>
            <person name="Marletaz F."/>
            <person name="Cho S.J."/>
            <person name="Edsinger-Gonzales E."/>
            <person name="Havlak P."/>
            <person name="Hellsten U."/>
            <person name="Kuo D.H."/>
            <person name="Larsson T."/>
            <person name="Lv J."/>
            <person name="Arendt D."/>
            <person name="Savage R."/>
            <person name="Osoegawa K."/>
            <person name="de Jong P."/>
            <person name="Grimwood J."/>
            <person name="Chapman J.A."/>
            <person name="Shapiro H."/>
            <person name="Aerts A."/>
            <person name="Otillar R.P."/>
            <person name="Terry A.Y."/>
            <person name="Boore J.L."/>
            <person name="Grigoriev I.V."/>
            <person name="Lindberg D.R."/>
            <person name="Seaver E.C."/>
            <person name="Weisblat D.A."/>
            <person name="Putnam N.H."/>
            <person name="Rokhsar D.S."/>
        </authorList>
    </citation>
    <scope>NUCLEOTIDE SEQUENCE</scope>
</reference>
<dbReference type="EnsemblMetazoa" id="HelroT169397">
    <property type="protein sequence ID" value="HelroP169397"/>
    <property type="gene ID" value="HelroG169397"/>
</dbReference>
<accession>T1F1W3</accession>
<dbReference type="InParanoid" id="T1F1W3"/>
<dbReference type="HOGENOM" id="CLU_1995057_0_0_1"/>
<dbReference type="Proteomes" id="UP000015101">
    <property type="component" value="Unassembled WGS sequence"/>
</dbReference>